<accession>A0AAU8CR02</accession>
<sequence length="161" mass="16991">MIHSVKSIRAATGLALALAGSALAIPANAETASVGVIAVKSDYSVAETVARIKKDVAKKGIMFFGVIDQAKLGNAAGNMVRPSRLVMFGNPALGTTFITANPKAALDWPVRVVVYQGADGSVYAAYSDFGYIAKRHGIENRTKEFNMATEVIQSVTSSIRK</sequence>
<feature type="signal peptide" evidence="1">
    <location>
        <begin position="1"/>
        <end position="29"/>
    </location>
</feature>
<feature type="domain" description="DUF302" evidence="2">
    <location>
        <begin position="69"/>
        <end position="127"/>
    </location>
</feature>
<dbReference type="Gene3D" id="3.30.310.70">
    <property type="entry name" value="TT1751-like domain"/>
    <property type="match status" value="1"/>
</dbReference>
<feature type="chain" id="PRO_5043829321" evidence="1">
    <location>
        <begin position="30"/>
        <end position="161"/>
    </location>
</feature>
<dbReference type="PANTHER" id="PTHR38342">
    <property type="entry name" value="SLR5037 PROTEIN"/>
    <property type="match status" value="1"/>
</dbReference>
<gene>
    <name evidence="3" type="ORF">ABVK50_01650</name>
</gene>
<evidence type="ECO:0000313" key="3">
    <source>
        <dbReference type="EMBL" id="XCG49370.1"/>
    </source>
</evidence>
<dbReference type="RefSeq" id="WP_353643095.1">
    <property type="nucleotide sequence ID" value="NZ_CP159253.1"/>
</dbReference>
<dbReference type="PANTHER" id="PTHR38342:SF2">
    <property type="entry name" value="INNER MEMBRANE OR EXPORTED"/>
    <property type="match status" value="1"/>
</dbReference>
<evidence type="ECO:0000256" key="1">
    <source>
        <dbReference type="SAM" id="SignalP"/>
    </source>
</evidence>
<proteinExistence type="predicted"/>
<reference evidence="3" key="1">
    <citation type="submission" date="2024-06" db="EMBL/GenBank/DDBJ databases">
        <title>Mesorhizobium karijinii sp. nov., a symbiont of the iconic Swainsona formosa from arid Australia.</title>
        <authorList>
            <person name="Hill Y.J."/>
            <person name="Watkin E.L.J."/>
            <person name="O'Hara G.W."/>
            <person name="Terpolilli J."/>
            <person name="Tye M.L."/>
            <person name="Kohlmeier M.G."/>
        </authorList>
    </citation>
    <scope>NUCLEOTIDE SEQUENCE</scope>
    <source>
        <strain evidence="3">WSM2240</strain>
    </source>
</reference>
<dbReference type="Pfam" id="PF03625">
    <property type="entry name" value="DUF302"/>
    <property type="match status" value="1"/>
</dbReference>
<dbReference type="InterPro" id="IPR035923">
    <property type="entry name" value="TT1751-like_sf"/>
</dbReference>
<dbReference type="CDD" id="cd14797">
    <property type="entry name" value="DUF302"/>
    <property type="match status" value="1"/>
</dbReference>
<evidence type="ECO:0000259" key="2">
    <source>
        <dbReference type="Pfam" id="PF03625"/>
    </source>
</evidence>
<keyword evidence="1" id="KW-0732">Signal</keyword>
<dbReference type="SUPFAM" id="SSF103247">
    <property type="entry name" value="TT1751-like"/>
    <property type="match status" value="1"/>
</dbReference>
<organism evidence="3">
    <name type="scientific">Mesorhizobium sp. WSM2240</name>
    <dbReference type="NCBI Taxonomy" id="3228851"/>
    <lineage>
        <taxon>Bacteria</taxon>
        <taxon>Pseudomonadati</taxon>
        <taxon>Pseudomonadota</taxon>
        <taxon>Alphaproteobacteria</taxon>
        <taxon>Hyphomicrobiales</taxon>
        <taxon>Phyllobacteriaceae</taxon>
        <taxon>Mesorhizobium</taxon>
    </lineage>
</organism>
<name>A0AAU8CR02_9HYPH</name>
<dbReference type="AlphaFoldDB" id="A0AAU8CR02"/>
<dbReference type="InterPro" id="IPR005180">
    <property type="entry name" value="DUF302"/>
</dbReference>
<dbReference type="EMBL" id="CP159253">
    <property type="protein sequence ID" value="XCG49370.1"/>
    <property type="molecule type" value="Genomic_DNA"/>
</dbReference>
<protein>
    <submittedName>
        <fullName evidence="3">DUF302 domain-containing protein</fullName>
    </submittedName>
</protein>